<dbReference type="EMBL" id="CP068393">
    <property type="protein sequence ID" value="QUC66665.1"/>
    <property type="molecule type" value="Genomic_DNA"/>
</dbReference>
<evidence type="ECO:0000313" key="1">
    <source>
        <dbReference type="EMBL" id="QUC66665.1"/>
    </source>
</evidence>
<protein>
    <submittedName>
        <fullName evidence="1">Undecaprenyl-phosphate glucose phosphotransferase</fullName>
        <ecNumber evidence="1">2.7.8.31</ecNumber>
    </submittedName>
</protein>
<evidence type="ECO:0000313" key="2">
    <source>
        <dbReference type="Proteomes" id="UP000682782"/>
    </source>
</evidence>
<proteinExistence type="predicted"/>
<dbReference type="Proteomes" id="UP000682782">
    <property type="component" value="Chromosome"/>
</dbReference>
<keyword evidence="2" id="KW-1185">Reference proteome</keyword>
<sequence>MIRKNQEFLNRVNILLDMMLVILSYMLASWIRLDFFEGDSKNMAGISTKTILLAIAYSLVLFLLLSIFGFYNTTRTRKLTWKARTIFLCVTISTLIATTVFFVFRLIDFSRGVILVFYLVTIILLTGKYAFMRLVLRRFRGNGYNLKHVVVIGTGKLAKQYRDDIAKESELGFHLIGFVGNQNLLGEEDKWLGSFKELDSILSSPDISEVIIALEPEEYSGVWQIIPACEKNGVKYSVIPFYNDIIPANPVIETIGHSKLINMRTNRLENMGWAILKRGFDFVSSFIGIILLSPLLIIIAIGVKLSSPGPILFRQKRVGYMRKDFQMLKFRSMKQNDEANISWTTDDDPRRTRIGSFLRKTSLDELPQLINVLKGDMSLVGPRPELPHFVEQFKETIPYYMVKHQVKPGMTGWAQVNGYRGDTSIEKRIELDLWYIDNWSPLLDIRILAKTVFGGMLNHEKMKT</sequence>
<name>A0AC61MVS6_9FIRM</name>
<gene>
    <name evidence="1" type="ORF">JYE49_12535</name>
</gene>
<reference evidence="1" key="1">
    <citation type="submission" date="2021-01" db="EMBL/GenBank/DDBJ databases">
        <title>Complete genome sequence of Clostridiales bacterium R-7.</title>
        <authorList>
            <person name="Mahoney-Kurpe S.C."/>
            <person name="Palevich N."/>
            <person name="Koike S."/>
            <person name="Moon C.D."/>
            <person name="Attwood G.T."/>
        </authorList>
    </citation>
    <scope>NUCLEOTIDE SEQUENCE</scope>
    <source>
        <strain evidence="1">R-7</strain>
    </source>
</reference>
<keyword evidence="1" id="KW-0808">Transferase</keyword>
<organism evidence="1 2">
    <name type="scientific">Aristaeella hokkaidonensis</name>
    <dbReference type="NCBI Taxonomy" id="3046382"/>
    <lineage>
        <taxon>Bacteria</taxon>
        <taxon>Bacillati</taxon>
        <taxon>Bacillota</taxon>
        <taxon>Clostridia</taxon>
        <taxon>Eubacteriales</taxon>
        <taxon>Aristaeellaceae</taxon>
        <taxon>Aristaeella</taxon>
    </lineage>
</organism>
<accession>A0AC61MVS6</accession>
<dbReference type="EC" id="2.7.8.31" evidence="1"/>